<feature type="compositionally biased region" description="Basic and acidic residues" evidence="1">
    <location>
        <begin position="1"/>
        <end position="10"/>
    </location>
</feature>
<gene>
    <name evidence="2" type="ORF">PBY51_008476</name>
</gene>
<reference evidence="2 3" key="2">
    <citation type="journal article" date="2023" name="Mol. Biol. Evol.">
        <title>Genomics of Secondarily Temperate Adaptation in the Only Non-Antarctic Icefish.</title>
        <authorList>
            <person name="Rivera-Colon A.G."/>
            <person name="Rayamajhi N."/>
            <person name="Minhas B.F."/>
            <person name="Madrigal G."/>
            <person name="Bilyk K.T."/>
            <person name="Yoon V."/>
            <person name="Hune M."/>
            <person name="Gregory S."/>
            <person name="Cheng C.H.C."/>
            <person name="Catchen J.M."/>
        </authorList>
    </citation>
    <scope>NUCLEOTIDE SEQUENCE [LARGE SCALE GENOMIC DNA]</scope>
    <source>
        <strain evidence="2">JMC-PN-2008</strain>
    </source>
</reference>
<evidence type="ECO:0000256" key="1">
    <source>
        <dbReference type="SAM" id="MobiDB-lite"/>
    </source>
</evidence>
<evidence type="ECO:0000313" key="3">
    <source>
        <dbReference type="Proteomes" id="UP001346869"/>
    </source>
</evidence>
<dbReference type="Proteomes" id="UP001346869">
    <property type="component" value="Unassembled WGS sequence"/>
</dbReference>
<comment type="caution">
    <text evidence="2">The sequence shown here is derived from an EMBL/GenBank/DDBJ whole genome shotgun (WGS) entry which is preliminary data.</text>
</comment>
<reference evidence="2 3" key="1">
    <citation type="journal article" date="2023" name="Genes (Basel)">
        <title>Chromosome-Level Genome Assembly and Circadian Gene Repertoire of the Patagonia Blennie Eleginops maclovinus-The Closest Ancestral Proxy of Antarctic Cryonotothenioids.</title>
        <authorList>
            <person name="Cheng C.C."/>
            <person name="Rivera-Colon A.G."/>
            <person name="Minhas B.F."/>
            <person name="Wilson L."/>
            <person name="Rayamajhi N."/>
            <person name="Vargas-Chacoff L."/>
            <person name="Catchen J.M."/>
        </authorList>
    </citation>
    <scope>NUCLEOTIDE SEQUENCE [LARGE SCALE GENOMIC DNA]</scope>
    <source>
        <strain evidence="2">JMC-PN-2008</strain>
    </source>
</reference>
<evidence type="ECO:0000313" key="2">
    <source>
        <dbReference type="EMBL" id="KAK5848783.1"/>
    </source>
</evidence>
<feature type="region of interest" description="Disordered" evidence="1">
    <location>
        <begin position="1"/>
        <end position="38"/>
    </location>
</feature>
<sequence length="91" mass="9758">MDGNRGRGKEDEEEEEEEEEEDGRRTAGKGRGGDTDLEPFGKEVVWRLGLGFAGAGATGQQPAGAVVPTEQTREISDWTLGVVSLKIILKG</sequence>
<dbReference type="AlphaFoldDB" id="A0AAN8AB72"/>
<proteinExistence type="predicted"/>
<accession>A0AAN8AB72</accession>
<feature type="compositionally biased region" description="Acidic residues" evidence="1">
    <location>
        <begin position="11"/>
        <end position="21"/>
    </location>
</feature>
<keyword evidence="3" id="KW-1185">Reference proteome</keyword>
<organism evidence="2 3">
    <name type="scientific">Eleginops maclovinus</name>
    <name type="common">Patagonian blennie</name>
    <name type="synonym">Eleginus maclovinus</name>
    <dbReference type="NCBI Taxonomy" id="56733"/>
    <lineage>
        <taxon>Eukaryota</taxon>
        <taxon>Metazoa</taxon>
        <taxon>Chordata</taxon>
        <taxon>Craniata</taxon>
        <taxon>Vertebrata</taxon>
        <taxon>Euteleostomi</taxon>
        <taxon>Actinopterygii</taxon>
        <taxon>Neopterygii</taxon>
        <taxon>Teleostei</taxon>
        <taxon>Neoteleostei</taxon>
        <taxon>Acanthomorphata</taxon>
        <taxon>Eupercaria</taxon>
        <taxon>Perciformes</taxon>
        <taxon>Notothenioidei</taxon>
        <taxon>Eleginopidae</taxon>
        <taxon>Eleginops</taxon>
    </lineage>
</organism>
<protein>
    <submittedName>
        <fullName evidence="2">Uncharacterized protein</fullName>
    </submittedName>
</protein>
<dbReference type="EMBL" id="JAUZQC010000024">
    <property type="protein sequence ID" value="KAK5848783.1"/>
    <property type="molecule type" value="Genomic_DNA"/>
</dbReference>
<name>A0AAN8AB72_ELEMC</name>